<dbReference type="InterPro" id="IPR036866">
    <property type="entry name" value="RibonucZ/Hydroxyglut_hydro"/>
</dbReference>
<dbReference type="KEGG" id="mbah:HYN46_14320"/>
<dbReference type="EMBL" id="CP031222">
    <property type="protein sequence ID" value="AXI03910.1"/>
    <property type="molecule type" value="Genomic_DNA"/>
</dbReference>
<dbReference type="Gene3D" id="3.60.15.10">
    <property type="entry name" value="Ribonuclease Z/Hydroxyacylglutathione hydrolase-like"/>
    <property type="match status" value="1"/>
</dbReference>
<accession>A0A345P9F1</accession>
<name>A0A345P9F1_9GAMM</name>
<dbReference type="AlphaFoldDB" id="A0A345P9F1"/>
<protein>
    <submittedName>
        <fullName evidence="1">Uncharacterized protein</fullName>
    </submittedName>
</protein>
<organism evidence="1 2">
    <name type="scientific">Aquirhabdus parva</name>
    <dbReference type="NCBI Taxonomy" id="2283318"/>
    <lineage>
        <taxon>Bacteria</taxon>
        <taxon>Pseudomonadati</taxon>
        <taxon>Pseudomonadota</taxon>
        <taxon>Gammaproteobacteria</taxon>
        <taxon>Moraxellales</taxon>
        <taxon>Moraxellaceae</taxon>
        <taxon>Aquirhabdus</taxon>
    </lineage>
</organism>
<dbReference type="OrthoDB" id="9773738at2"/>
<dbReference type="RefSeq" id="WP_114900018.1">
    <property type="nucleotide sequence ID" value="NZ_CP031222.1"/>
</dbReference>
<evidence type="ECO:0000313" key="2">
    <source>
        <dbReference type="Proteomes" id="UP000253940"/>
    </source>
</evidence>
<sequence>MDSNVYPQIAADYEKTFSLLKSLLADIFLGAHGSYFDLDMKYPGFQKVGFTVFVDSVGYQKFVKVRQQGFRE</sequence>
<dbReference type="Proteomes" id="UP000253940">
    <property type="component" value="Chromosome"/>
</dbReference>
<keyword evidence="2" id="KW-1185">Reference proteome</keyword>
<reference evidence="1 2" key="1">
    <citation type="submission" date="2018-07" db="EMBL/GenBank/DDBJ databases">
        <title>Genome sequencing of Moraxellaceae gen. HYN0046.</title>
        <authorList>
            <person name="Kim M."/>
            <person name="Yi H."/>
        </authorList>
    </citation>
    <scope>NUCLEOTIDE SEQUENCE [LARGE SCALE GENOMIC DNA]</scope>
    <source>
        <strain evidence="1 2">HYN0046</strain>
    </source>
</reference>
<evidence type="ECO:0000313" key="1">
    <source>
        <dbReference type="EMBL" id="AXI03910.1"/>
    </source>
</evidence>
<gene>
    <name evidence="1" type="ORF">HYN46_14320</name>
</gene>
<proteinExistence type="predicted"/>